<dbReference type="AlphaFoldDB" id="A0A0L0N453"/>
<keyword evidence="12" id="KW-1185">Reference proteome</keyword>
<evidence type="ECO:0000256" key="4">
    <source>
        <dbReference type="ARBA" id="ARBA00022566"/>
    </source>
</evidence>
<feature type="region of interest" description="Disordered" evidence="9">
    <location>
        <begin position="244"/>
        <end position="291"/>
    </location>
</feature>
<dbReference type="InterPro" id="IPR000595">
    <property type="entry name" value="cNMP-bd_dom"/>
</dbReference>
<evidence type="ECO:0000256" key="1">
    <source>
        <dbReference type="ARBA" id="ARBA00005753"/>
    </source>
</evidence>
<evidence type="ECO:0000256" key="6">
    <source>
        <dbReference type="ARBA" id="ARBA00022741"/>
    </source>
</evidence>
<accession>A0A0L0N453</accession>
<feature type="non-terminal residue" evidence="11">
    <location>
        <position position="1"/>
    </location>
</feature>
<comment type="subunit">
    <text evidence="8">Tetramer, composed of 2 regulatory (R) and 2 catalytic (C) subunits. In the presence of cAMP it dissociates into 2 active monomeric C subunits and an R dimer.</text>
</comment>
<feature type="domain" description="Cyclic nucleotide-binding" evidence="10">
    <location>
        <begin position="459"/>
        <end position="576"/>
    </location>
</feature>
<feature type="domain" description="Cyclic nucleotide-binding" evidence="10">
    <location>
        <begin position="327"/>
        <end position="456"/>
    </location>
</feature>
<evidence type="ECO:0000256" key="8">
    <source>
        <dbReference type="ARBA" id="ARBA00025979"/>
    </source>
</evidence>
<dbReference type="GO" id="GO:0005634">
    <property type="term" value="C:nucleus"/>
    <property type="evidence" value="ECO:0007669"/>
    <property type="project" value="TreeGrafter"/>
</dbReference>
<evidence type="ECO:0000256" key="9">
    <source>
        <dbReference type="SAM" id="MobiDB-lite"/>
    </source>
</evidence>
<dbReference type="Pfam" id="PF00027">
    <property type="entry name" value="cNMP_binding"/>
    <property type="match status" value="2"/>
</dbReference>
<dbReference type="InterPro" id="IPR050503">
    <property type="entry name" value="cAMP-dep_PK_reg_su-like"/>
</dbReference>
<dbReference type="InterPro" id="IPR018490">
    <property type="entry name" value="cNMP-bd_dom_sf"/>
</dbReference>
<dbReference type="SUPFAM" id="SSF51206">
    <property type="entry name" value="cAMP-binding domain-like"/>
    <property type="match status" value="2"/>
</dbReference>
<comment type="caution">
    <text evidence="11">The sequence shown here is derived from an EMBL/GenBank/DDBJ whole genome shotgun (WGS) entry which is preliminary data.</text>
</comment>
<evidence type="ECO:0000256" key="5">
    <source>
        <dbReference type="ARBA" id="ARBA00022737"/>
    </source>
</evidence>
<dbReference type="GO" id="GO:0030552">
    <property type="term" value="F:cAMP binding"/>
    <property type="evidence" value="ECO:0007669"/>
    <property type="project" value="UniProtKB-KW"/>
</dbReference>
<dbReference type="OrthoDB" id="417078at2759"/>
<dbReference type="PROSITE" id="PS00889">
    <property type="entry name" value="CNMP_BINDING_2"/>
    <property type="match status" value="2"/>
</dbReference>
<evidence type="ECO:0000313" key="12">
    <source>
        <dbReference type="Proteomes" id="UP000036947"/>
    </source>
</evidence>
<dbReference type="SMART" id="SM00100">
    <property type="entry name" value="cNMP"/>
    <property type="match status" value="2"/>
</dbReference>
<dbReference type="STRING" id="1163406.A0A0L0N453"/>
<dbReference type="EMBL" id="LFRF01000022">
    <property type="protein sequence ID" value="KND88862.1"/>
    <property type="molecule type" value="Genomic_DNA"/>
</dbReference>
<comment type="similarity">
    <text evidence="1">Belongs to the cAMP-dependent kinase regulatory chain family.</text>
</comment>
<dbReference type="GO" id="GO:0034236">
    <property type="term" value="F:protein kinase A catalytic subunit binding"/>
    <property type="evidence" value="ECO:0007669"/>
    <property type="project" value="TreeGrafter"/>
</dbReference>
<evidence type="ECO:0000313" key="11">
    <source>
        <dbReference type="EMBL" id="KND88862.1"/>
    </source>
</evidence>
<dbReference type="CDD" id="cd00038">
    <property type="entry name" value="CAP_ED"/>
    <property type="match status" value="2"/>
</dbReference>
<keyword evidence="4" id="KW-0116">cAMP-binding</keyword>
<feature type="compositionally biased region" description="Low complexity" evidence="9">
    <location>
        <begin position="250"/>
        <end position="269"/>
    </location>
</feature>
<dbReference type="InterPro" id="IPR018488">
    <property type="entry name" value="cNMP-bd_CS"/>
</dbReference>
<dbReference type="PRINTS" id="PR00103">
    <property type="entry name" value="CAMPKINASE"/>
</dbReference>
<keyword evidence="11" id="KW-0418">Kinase</keyword>
<dbReference type="GO" id="GO:0005829">
    <property type="term" value="C:cytosol"/>
    <property type="evidence" value="ECO:0007669"/>
    <property type="project" value="TreeGrafter"/>
</dbReference>
<keyword evidence="5" id="KW-0677">Repeat</keyword>
<gene>
    <name evidence="11" type="ORF">TOPH_06464</name>
</gene>
<evidence type="ECO:0000256" key="7">
    <source>
        <dbReference type="ARBA" id="ARBA00023149"/>
    </source>
</evidence>
<feature type="region of interest" description="Disordered" evidence="9">
    <location>
        <begin position="209"/>
        <end position="230"/>
    </location>
</feature>
<sequence length="587" mass="63083">LPSPPPPTCPLTLSCPTESPPCLPAACDCWRRRAISSPGPLFSSLLPSTSNLDLYSPPSHPPSLHNLGEELLSSASSPFASHEPLLFVSDGAHLRRPHRGSVPTAAAELARLAARARGTTPPRPHPPSCVLRLPSGFDLSSLLGLAVCRDLRELPTSALHPHCDLGILARNIPSTSSSRTQRSNEQVRTLVPLEVEARSKPHSIVHQRSMSGPFTSPFGANANPFGGDRSQAGSNVMHRVVEEDENDTVASSNSGNFGAGSGLNFSGSFRGDASGDTPPTIRSPPNPDSYPAQYNFARRTSVSAESLKPSADNHDNWLKRAIQGNFLFSHLDEEQSAQILGALVEKLIPAKGIKVISQGDAGDFFYVVEKGSFDVHVNSSGTIQPGPNGLGEKVGNIQAGGSFGELALMYNAPRAATVMSVEAGCTLWALDRITFRRILMKSTFARRRMYENFLEEVPLLSSLTPYERSKIADALETQKFAPGEIIIKEGDPGHSFYLLESGEADAYKGDSNNKVLHYKKGDFFGELALLNDAPRAASVVASSDVKVATLGKNAFQRLLGPVEGILRRTRYQGVKSGVEEMDPLHRG</sequence>
<dbReference type="Gene3D" id="2.60.120.10">
    <property type="entry name" value="Jelly Rolls"/>
    <property type="match status" value="2"/>
</dbReference>
<protein>
    <recommendedName>
        <fullName evidence="2">cAMP-dependent protein kinase regulatory subunit</fullName>
    </recommendedName>
</protein>
<dbReference type="Proteomes" id="UP000036947">
    <property type="component" value="Unassembled WGS sequence"/>
</dbReference>
<keyword evidence="7" id="KW-0114">cAMP</keyword>
<dbReference type="PROSITE" id="PS00888">
    <property type="entry name" value="CNMP_BINDING_1"/>
    <property type="match status" value="2"/>
</dbReference>
<dbReference type="InterPro" id="IPR014710">
    <property type="entry name" value="RmlC-like_jellyroll"/>
</dbReference>
<evidence type="ECO:0000256" key="2">
    <source>
        <dbReference type="ARBA" id="ARBA00020355"/>
    </source>
</evidence>
<dbReference type="GO" id="GO:0016301">
    <property type="term" value="F:kinase activity"/>
    <property type="evidence" value="ECO:0007669"/>
    <property type="project" value="UniProtKB-KW"/>
</dbReference>
<evidence type="ECO:0000259" key="10">
    <source>
        <dbReference type="PROSITE" id="PS50042"/>
    </source>
</evidence>
<dbReference type="PANTHER" id="PTHR11635:SF152">
    <property type="entry name" value="CAMP-DEPENDENT PROTEIN KINASE TYPE I REGULATORY SUBUNIT-RELATED"/>
    <property type="match status" value="1"/>
</dbReference>
<dbReference type="PROSITE" id="PS50042">
    <property type="entry name" value="CNMP_BINDING_3"/>
    <property type="match status" value="2"/>
</dbReference>
<dbReference type="GO" id="GO:0005952">
    <property type="term" value="C:cAMP-dependent protein kinase complex"/>
    <property type="evidence" value="ECO:0007669"/>
    <property type="project" value="InterPro"/>
</dbReference>
<dbReference type="GO" id="GO:0033554">
    <property type="term" value="P:cellular response to stress"/>
    <property type="evidence" value="ECO:0007669"/>
    <property type="project" value="UniProtKB-ARBA"/>
</dbReference>
<keyword evidence="6" id="KW-0547">Nucleotide-binding</keyword>
<organism evidence="11 12">
    <name type="scientific">Tolypocladium ophioglossoides (strain CBS 100239)</name>
    <name type="common">Snaketongue truffleclub</name>
    <name type="synonym">Elaphocordyceps ophioglossoides</name>
    <dbReference type="NCBI Taxonomy" id="1163406"/>
    <lineage>
        <taxon>Eukaryota</taxon>
        <taxon>Fungi</taxon>
        <taxon>Dikarya</taxon>
        <taxon>Ascomycota</taxon>
        <taxon>Pezizomycotina</taxon>
        <taxon>Sordariomycetes</taxon>
        <taxon>Hypocreomycetidae</taxon>
        <taxon>Hypocreales</taxon>
        <taxon>Ophiocordycipitaceae</taxon>
        <taxon>Tolypocladium</taxon>
    </lineage>
</organism>
<name>A0A0L0N453_TOLOC</name>
<dbReference type="FunFam" id="2.60.120.10:FF:000006">
    <property type="entry name" value="cAMP-dependent protein kinase type I-alpha regulatory subunit"/>
    <property type="match status" value="1"/>
</dbReference>
<keyword evidence="11" id="KW-0808">Transferase</keyword>
<dbReference type="FunFam" id="2.60.120.10:FF:000039">
    <property type="entry name" value="cAMP-dependent protein kinase regulatory subunit"/>
    <property type="match status" value="1"/>
</dbReference>
<dbReference type="GO" id="GO:0004862">
    <property type="term" value="F:cAMP-dependent protein kinase inhibitor activity"/>
    <property type="evidence" value="ECO:0007669"/>
    <property type="project" value="TreeGrafter"/>
</dbReference>
<evidence type="ECO:0000256" key="3">
    <source>
        <dbReference type="ARBA" id="ARBA00022553"/>
    </source>
</evidence>
<keyword evidence="3" id="KW-0597">Phosphoprotein</keyword>
<dbReference type="PANTHER" id="PTHR11635">
    <property type="entry name" value="CAMP-DEPENDENT PROTEIN KINASE REGULATORY CHAIN"/>
    <property type="match status" value="1"/>
</dbReference>
<proteinExistence type="inferred from homology"/>
<reference evidence="11 12" key="1">
    <citation type="journal article" date="2015" name="BMC Genomics">
        <title>The genome of the truffle-parasite Tolypocladium ophioglossoides and the evolution of antifungal peptaibiotics.</title>
        <authorList>
            <person name="Quandt C.A."/>
            <person name="Bushley K.E."/>
            <person name="Spatafora J.W."/>
        </authorList>
    </citation>
    <scope>NUCLEOTIDE SEQUENCE [LARGE SCALE GENOMIC DNA]</scope>
    <source>
        <strain evidence="11 12">CBS 100239</strain>
    </source>
</reference>